<name>A0A562D702_RHORH</name>
<organism evidence="1 2">
    <name type="scientific">Rhodococcus rhodochrous J45</name>
    <dbReference type="NCBI Taxonomy" id="935266"/>
    <lineage>
        <taxon>Bacteria</taxon>
        <taxon>Bacillati</taxon>
        <taxon>Actinomycetota</taxon>
        <taxon>Actinomycetes</taxon>
        <taxon>Mycobacteriales</taxon>
        <taxon>Nocardiaceae</taxon>
        <taxon>Rhodococcus</taxon>
    </lineage>
</organism>
<dbReference type="NCBIfam" id="NF042926">
    <property type="entry name" value="capsid_Caudo_1"/>
    <property type="match status" value="1"/>
</dbReference>
<accession>A0A562D702</accession>
<evidence type="ECO:0000313" key="2">
    <source>
        <dbReference type="Proteomes" id="UP000317573"/>
    </source>
</evidence>
<dbReference type="Proteomes" id="UP000317573">
    <property type="component" value="Unassembled WGS sequence"/>
</dbReference>
<dbReference type="InterPro" id="IPR049995">
    <property type="entry name" value="Capsid_mycobact-type"/>
</dbReference>
<feature type="non-terminal residue" evidence="1">
    <location>
        <position position="112"/>
    </location>
</feature>
<proteinExistence type="predicted"/>
<sequence length="112" mass="12272">MTVSFPLGTPSVNDNKLTVDLALNQPGRITKRIADLTLQAFIVDKIFGSSGASTVSGSIIYDQVVENDLYLTRDVESRAPSDEYPVIFGERSQPKVARSEDFGGKFWISDEA</sequence>
<dbReference type="RefSeq" id="WP_315899283.1">
    <property type="nucleotide sequence ID" value="NZ_VLJT01000088.1"/>
</dbReference>
<evidence type="ECO:0000313" key="1">
    <source>
        <dbReference type="EMBL" id="TWH05539.1"/>
    </source>
</evidence>
<reference evidence="1 2" key="1">
    <citation type="submission" date="2019-07" db="EMBL/GenBank/DDBJ databases">
        <title>Genome sequencing of lignin-degrading bacterial isolates.</title>
        <authorList>
            <person name="Gladden J."/>
        </authorList>
    </citation>
    <scope>NUCLEOTIDE SEQUENCE [LARGE SCALE GENOMIC DNA]</scope>
    <source>
        <strain evidence="1 2">J45</strain>
    </source>
</reference>
<protein>
    <submittedName>
        <fullName evidence="1">Uncharacterized protein</fullName>
    </submittedName>
</protein>
<dbReference type="AlphaFoldDB" id="A0A562D702"/>
<comment type="caution">
    <text evidence="1">The sequence shown here is derived from an EMBL/GenBank/DDBJ whole genome shotgun (WGS) entry which is preliminary data.</text>
</comment>
<dbReference type="EMBL" id="VLJT01000088">
    <property type="protein sequence ID" value="TWH05539.1"/>
    <property type="molecule type" value="Genomic_DNA"/>
</dbReference>
<gene>
    <name evidence="1" type="ORF">L618_008400000010</name>
</gene>